<gene>
    <name evidence="3" type="ORF">AGOS_ADR171C</name>
</gene>
<dbReference type="eggNOG" id="KOG2154">
    <property type="taxonomic scope" value="Eukaryota"/>
</dbReference>
<reference evidence="3 4" key="1">
    <citation type="journal article" date="2004" name="Science">
        <title>The Ashbya gossypii genome as a tool for mapping the ancient Saccharomyces cerevisiae genome.</title>
        <authorList>
            <person name="Dietrich F.S."/>
            <person name="Voegeli S."/>
            <person name="Brachat S."/>
            <person name="Lerch A."/>
            <person name="Gates K."/>
            <person name="Steiner S."/>
            <person name="Mohr C."/>
            <person name="Pohlmann R."/>
            <person name="Luedi P."/>
            <person name="Choi S."/>
            <person name="Wing R.A."/>
            <person name="Flavier A."/>
            <person name="Gaffney T.D."/>
            <person name="Philippsen P."/>
        </authorList>
    </citation>
    <scope>NUCLEOTIDE SEQUENCE [LARGE SCALE GENOMIC DNA]</scope>
    <source>
        <strain evidence="4">ATCC 10895 / CBS 109.51 / FGSC 9923 / NRRL Y-1056</strain>
    </source>
</reference>
<dbReference type="KEGG" id="ago:AGOS_ADR171C"/>
<dbReference type="GO" id="GO:0032040">
    <property type="term" value="C:small-subunit processome"/>
    <property type="evidence" value="ECO:0000318"/>
    <property type="project" value="GO_Central"/>
</dbReference>
<dbReference type="GeneID" id="4620430"/>
<dbReference type="FunCoup" id="Q759V1">
    <property type="interactions" value="677"/>
</dbReference>
<proteinExistence type="inferred from homology"/>
<dbReference type="RefSeq" id="NP_984268.2">
    <property type="nucleotide sequence ID" value="NM_209621.2"/>
</dbReference>
<dbReference type="GO" id="GO:0030692">
    <property type="term" value="C:Noc4p-Nop14p complex"/>
    <property type="evidence" value="ECO:0000318"/>
    <property type="project" value="GO_Central"/>
</dbReference>
<feature type="domain" description="CCAAT-binding factor" evidence="2">
    <location>
        <begin position="300"/>
        <end position="464"/>
    </location>
</feature>
<dbReference type="OrthoDB" id="10263185at2759"/>
<dbReference type="GO" id="GO:0000447">
    <property type="term" value="P:endonucleolytic cleavage in ITS1 to separate SSU-rRNA from 5.8S rRNA and LSU-rRNA from tricistronic rRNA transcript (SSU-rRNA, 5.8S rRNA, LSU-rRNA)"/>
    <property type="evidence" value="ECO:0007669"/>
    <property type="project" value="EnsemblFungi"/>
</dbReference>
<dbReference type="InterPro" id="IPR027193">
    <property type="entry name" value="Noc4"/>
</dbReference>
<dbReference type="Pfam" id="PF03914">
    <property type="entry name" value="CBF"/>
    <property type="match status" value="1"/>
</dbReference>
<dbReference type="EMBL" id="AE016817">
    <property type="protein sequence ID" value="AAS52092.2"/>
    <property type="molecule type" value="Genomic_DNA"/>
</dbReference>
<dbReference type="STRING" id="284811.Q759V1"/>
<keyword evidence="4" id="KW-1185">Reference proteome</keyword>
<name>Q759V1_EREGS</name>
<comment type="similarity">
    <text evidence="1">Belongs to the CBF/MAK21 family.</text>
</comment>
<reference evidence="4" key="2">
    <citation type="journal article" date="2013" name="G3 (Bethesda)">
        <title>Genomes of Ashbya fungi isolated from insects reveal four mating-type loci, numerous translocations, lack of transposons, and distinct gene duplications.</title>
        <authorList>
            <person name="Dietrich F.S."/>
            <person name="Voegeli S."/>
            <person name="Kuo S."/>
            <person name="Philippsen P."/>
        </authorList>
    </citation>
    <scope>GENOME REANNOTATION</scope>
    <source>
        <strain evidence="4">ATCC 10895 / CBS 109.51 / FGSC 9923 / NRRL Y-1056</strain>
    </source>
</reference>
<evidence type="ECO:0000256" key="1">
    <source>
        <dbReference type="ARBA" id="ARBA00007797"/>
    </source>
</evidence>
<dbReference type="Proteomes" id="UP000000591">
    <property type="component" value="Chromosome IV"/>
</dbReference>
<dbReference type="GO" id="GO:0005730">
    <property type="term" value="C:nucleolus"/>
    <property type="evidence" value="ECO:0000318"/>
    <property type="project" value="GO_Central"/>
</dbReference>
<dbReference type="PANTHER" id="PTHR12455">
    <property type="entry name" value="NUCLEOLAR COMPLEX PROTEIN 4"/>
    <property type="match status" value="1"/>
</dbReference>
<dbReference type="GO" id="GO:0000480">
    <property type="term" value="P:endonucleolytic cleavage in 5'-ETS of tricistronic rRNA transcript (SSU-rRNA, 5.8S rRNA, LSU-rRNA)"/>
    <property type="evidence" value="ECO:0007669"/>
    <property type="project" value="EnsemblFungi"/>
</dbReference>
<dbReference type="InParanoid" id="Q759V1"/>
<accession>Q759V1</accession>
<organism evidence="3 4">
    <name type="scientific">Eremothecium gossypii (strain ATCC 10895 / CBS 109.51 / FGSC 9923 / NRRL Y-1056)</name>
    <name type="common">Yeast</name>
    <name type="synonym">Ashbya gossypii</name>
    <dbReference type="NCBI Taxonomy" id="284811"/>
    <lineage>
        <taxon>Eukaryota</taxon>
        <taxon>Fungi</taxon>
        <taxon>Dikarya</taxon>
        <taxon>Ascomycota</taxon>
        <taxon>Saccharomycotina</taxon>
        <taxon>Saccharomycetes</taxon>
        <taxon>Saccharomycetales</taxon>
        <taxon>Saccharomycetaceae</taxon>
        <taxon>Eremothecium</taxon>
    </lineage>
</organism>
<evidence type="ECO:0000313" key="4">
    <source>
        <dbReference type="Proteomes" id="UP000000591"/>
    </source>
</evidence>
<evidence type="ECO:0000259" key="2">
    <source>
        <dbReference type="Pfam" id="PF03914"/>
    </source>
</evidence>
<dbReference type="OMA" id="KHPTCMI"/>
<dbReference type="PANTHER" id="PTHR12455:SF0">
    <property type="entry name" value="NUCLEOLAR COMPLEX PROTEIN 4 HOMOLOG"/>
    <property type="match status" value="1"/>
</dbReference>
<dbReference type="GO" id="GO:0000472">
    <property type="term" value="P:endonucleolytic cleavage to generate mature 5'-end of SSU-rRNA from (SSU-rRNA, 5.8S rRNA, LSU-rRNA)"/>
    <property type="evidence" value="ECO:0007669"/>
    <property type="project" value="EnsemblFungi"/>
</dbReference>
<dbReference type="HOGENOM" id="CLU_015945_1_0_1"/>
<dbReference type="InterPro" id="IPR005612">
    <property type="entry name" value="CCAAT-binding_factor"/>
</dbReference>
<protein>
    <submittedName>
        <fullName evidence="3">ADR171Cp</fullName>
    </submittedName>
</protein>
<dbReference type="AlphaFoldDB" id="Q759V1"/>
<evidence type="ECO:0000313" key="3">
    <source>
        <dbReference type="EMBL" id="AAS52092.2"/>
    </source>
</evidence>
<dbReference type="GO" id="GO:0005829">
    <property type="term" value="C:cytosol"/>
    <property type="evidence" value="ECO:0007669"/>
    <property type="project" value="EnsemblFungi"/>
</dbReference>
<sequence>MLTTDEIKERCKLVLSDSKKKNYNVVVKLLQAFGEPVIDAEGEVEHEPELRYLALSLAHVFVKLFERGHLVSVSGKGKEHEFADWCRKLYTSFKNKLLQCIAVPIESSLGLDCIDAYMRMLEQEAEHFASQPGAPFFPNKTLKKLVQALFESTHDADVDASTGQSTNALWLHFVDTYYKRYVDVQFYTQAELAGGLPDSPSVAAKWLALCNHDNHYDSEDADLEIFVPNPPGAMENEARFKSNFESNWLHVLSLASLTDAQYKTIFLILHKRITPHFQQPTRLMDFLTDSYDNGHGVIPLLALNGLFDLMRRHNLEYPNFYTKLYQLVTPDMMHTKYRSRFMRLIDLFLSSTHLPANLVASFIKRLARLSLDAPPAAIVSVIPFVYNLIKRHPSCMIMLHDPAFIADPFATQEQRERLDSAKRDYVDPFDSTEQNPEATRAIDSSLWELETLMSHYHPNVSTLAKIFSQPFQKLSYNMEDFLDWSYDSLLAAESTRKMKVLPSLEFDRFDTLFGGYIENIEW</sequence>